<name>A0ABU2BB50_9CORY</name>
<evidence type="ECO:0000313" key="3">
    <source>
        <dbReference type="Proteomes" id="UP001183619"/>
    </source>
</evidence>
<accession>A0ABU2BB50</accession>
<evidence type="ECO:0000313" key="2">
    <source>
        <dbReference type="EMBL" id="MDR7355867.1"/>
    </source>
</evidence>
<sequence>MTIAAFSHKNTPAVRAVVVPPAAVWNGGRLIDPLIGEHNGVDSGAGLGHVFYDSVVRMPAGVDGAHGGRRVSENALSYFWAVFFGLSVAIGIFLAGSHDSDFSEQPVPVQFSQTEFPTSR</sequence>
<gene>
    <name evidence="2" type="ORF">J2S37_002405</name>
</gene>
<organism evidence="2 3">
    <name type="scientific">Corynebacterium felinum</name>
    <dbReference type="NCBI Taxonomy" id="131318"/>
    <lineage>
        <taxon>Bacteria</taxon>
        <taxon>Bacillati</taxon>
        <taxon>Actinomycetota</taxon>
        <taxon>Actinomycetes</taxon>
        <taxon>Mycobacteriales</taxon>
        <taxon>Corynebacteriaceae</taxon>
        <taxon>Corynebacterium</taxon>
    </lineage>
</organism>
<feature type="transmembrane region" description="Helical" evidence="1">
    <location>
        <begin position="78"/>
        <end position="96"/>
    </location>
</feature>
<dbReference type="Proteomes" id="UP001183619">
    <property type="component" value="Unassembled WGS sequence"/>
</dbReference>
<reference evidence="2 3" key="1">
    <citation type="submission" date="2023-07" db="EMBL/GenBank/DDBJ databases">
        <title>Sequencing the genomes of 1000 actinobacteria strains.</title>
        <authorList>
            <person name="Klenk H.-P."/>
        </authorList>
    </citation>
    <scope>NUCLEOTIDE SEQUENCE [LARGE SCALE GENOMIC DNA]</scope>
    <source>
        <strain evidence="2 3">DSM 44508</strain>
    </source>
</reference>
<keyword evidence="1" id="KW-0472">Membrane</keyword>
<keyword evidence="1" id="KW-1133">Transmembrane helix</keyword>
<evidence type="ECO:0000256" key="1">
    <source>
        <dbReference type="SAM" id="Phobius"/>
    </source>
</evidence>
<proteinExistence type="predicted"/>
<protein>
    <submittedName>
        <fullName evidence="2">Uncharacterized protein</fullName>
    </submittedName>
</protein>
<keyword evidence="1" id="KW-0812">Transmembrane</keyword>
<keyword evidence="3" id="KW-1185">Reference proteome</keyword>
<dbReference type="EMBL" id="JAVDYF010000001">
    <property type="protein sequence ID" value="MDR7355867.1"/>
    <property type="molecule type" value="Genomic_DNA"/>
</dbReference>
<comment type="caution">
    <text evidence="2">The sequence shown here is derived from an EMBL/GenBank/DDBJ whole genome shotgun (WGS) entry which is preliminary data.</text>
</comment>
<dbReference type="RefSeq" id="WP_277105000.1">
    <property type="nucleotide sequence ID" value="NZ_BAAAJS010000022.1"/>
</dbReference>